<evidence type="ECO:0008006" key="3">
    <source>
        <dbReference type="Google" id="ProtNLM"/>
    </source>
</evidence>
<dbReference type="EMBL" id="BGPR01006633">
    <property type="protein sequence ID" value="GBN20555.1"/>
    <property type="molecule type" value="Genomic_DNA"/>
</dbReference>
<accession>A0A4Y2M0K4</accession>
<comment type="caution">
    <text evidence="1">The sequence shown here is derived from an EMBL/GenBank/DDBJ whole genome shotgun (WGS) entry which is preliminary data.</text>
</comment>
<protein>
    <recommendedName>
        <fullName evidence="3">MATH domain-containing protein</fullName>
    </recommendedName>
</protein>
<dbReference type="Proteomes" id="UP000499080">
    <property type="component" value="Unassembled WGS sequence"/>
</dbReference>
<name>A0A4Y2M0K4_ARAVE</name>
<proteinExistence type="predicted"/>
<evidence type="ECO:0000313" key="1">
    <source>
        <dbReference type="EMBL" id="GBN20555.1"/>
    </source>
</evidence>
<keyword evidence="2" id="KW-1185">Reference proteome</keyword>
<reference evidence="1 2" key="1">
    <citation type="journal article" date="2019" name="Sci. Rep.">
        <title>Orb-weaving spider Araneus ventricosus genome elucidates the spidroin gene catalogue.</title>
        <authorList>
            <person name="Kono N."/>
            <person name="Nakamura H."/>
            <person name="Ohtoshi R."/>
            <person name="Moran D.A.P."/>
            <person name="Shinohara A."/>
            <person name="Yoshida Y."/>
            <person name="Fujiwara M."/>
            <person name="Mori M."/>
            <person name="Tomita M."/>
            <person name="Arakawa K."/>
        </authorList>
    </citation>
    <scope>NUCLEOTIDE SEQUENCE [LARGE SCALE GENOMIC DNA]</scope>
</reference>
<sequence length="173" mass="19975">MAASDKMLENNEKDLNDGHVVHYSYYVRNLNTIQRLPYKRRFTTKCQVLSTSWRFKMLFQQVPGADTVSCSITLRRTDGVKIPVMASMSVSLSRATHGSPFFSEEFEKNGILPGEEIQESIAEVIPTEHMRTTFYKKIDIAVIIIIRNCHSMIKTDLERNLRAQKKRMMISNI</sequence>
<gene>
    <name evidence="1" type="ORF">AVEN_66601_1</name>
</gene>
<dbReference type="AlphaFoldDB" id="A0A4Y2M0K4"/>
<organism evidence="1 2">
    <name type="scientific">Araneus ventricosus</name>
    <name type="common">Orbweaver spider</name>
    <name type="synonym">Epeira ventricosa</name>
    <dbReference type="NCBI Taxonomy" id="182803"/>
    <lineage>
        <taxon>Eukaryota</taxon>
        <taxon>Metazoa</taxon>
        <taxon>Ecdysozoa</taxon>
        <taxon>Arthropoda</taxon>
        <taxon>Chelicerata</taxon>
        <taxon>Arachnida</taxon>
        <taxon>Araneae</taxon>
        <taxon>Araneomorphae</taxon>
        <taxon>Entelegynae</taxon>
        <taxon>Araneoidea</taxon>
        <taxon>Araneidae</taxon>
        <taxon>Araneus</taxon>
    </lineage>
</organism>
<evidence type="ECO:0000313" key="2">
    <source>
        <dbReference type="Proteomes" id="UP000499080"/>
    </source>
</evidence>